<reference evidence="9 10" key="1">
    <citation type="submission" date="2016-12" db="EMBL/GenBank/DDBJ databases">
        <title>The genomes of Aspergillus section Nigri reveals drivers in fungal speciation.</title>
        <authorList>
            <consortium name="DOE Joint Genome Institute"/>
            <person name="Vesth T.C."/>
            <person name="Nybo J."/>
            <person name="Theobald S."/>
            <person name="Brandl J."/>
            <person name="Frisvad J.C."/>
            <person name="Nielsen K.F."/>
            <person name="Lyhne E.K."/>
            <person name="Kogle M.E."/>
            <person name="Kuo A."/>
            <person name="Riley R."/>
            <person name="Clum A."/>
            <person name="Nolan M."/>
            <person name="Lipzen A."/>
            <person name="Salamov A."/>
            <person name="Henrissat B."/>
            <person name="Wiebenga A."/>
            <person name="De Vries R.P."/>
            <person name="Grigoriev I.V."/>
            <person name="Mortensen U.H."/>
            <person name="Andersen M.R."/>
            <person name="Baker S.E."/>
        </authorList>
    </citation>
    <scope>NUCLEOTIDE SEQUENCE [LARGE SCALE GENOMIC DNA]</scope>
    <source>
        <strain evidence="9 10">CBS 115572</strain>
    </source>
</reference>
<dbReference type="Pfam" id="PF20684">
    <property type="entry name" value="Fung_rhodopsin"/>
    <property type="match status" value="1"/>
</dbReference>
<evidence type="ECO:0000259" key="8">
    <source>
        <dbReference type="Pfam" id="PF20684"/>
    </source>
</evidence>
<evidence type="ECO:0000313" key="10">
    <source>
        <dbReference type="Proteomes" id="UP000246702"/>
    </source>
</evidence>
<evidence type="ECO:0000313" key="9">
    <source>
        <dbReference type="EMBL" id="PWY81691.1"/>
    </source>
</evidence>
<dbReference type="OrthoDB" id="4682787at2759"/>
<dbReference type="RefSeq" id="XP_025465759.1">
    <property type="nucleotide sequence ID" value="XM_025615823.1"/>
</dbReference>
<organism evidence="9 10">
    <name type="scientific">Aspergillus sclerotioniger CBS 115572</name>
    <dbReference type="NCBI Taxonomy" id="1450535"/>
    <lineage>
        <taxon>Eukaryota</taxon>
        <taxon>Fungi</taxon>
        <taxon>Dikarya</taxon>
        <taxon>Ascomycota</taxon>
        <taxon>Pezizomycotina</taxon>
        <taxon>Eurotiomycetes</taxon>
        <taxon>Eurotiomycetidae</taxon>
        <taxon>Eurotiales</taxon>
        <taxon>Aspergillaceae</taxon>
        <taxon>Aspergillus</taxon>
        <taxon>Aspergillus subgen. Circumdati</taxon>
    </lineage>
</organism>
<comment type="caution">
    <text evidence="9">The sequence shown here is derived from an EMBL/GenBank/DDBJ whole genome shotgun (WGS) entry which is preliminary data.</text>
</comment>
<evidence type="ECO:0000256" key="4">
    <source>
        <dbReference type="ARBA" id="ARBA00023136"/>
    </source>
</evidence>
<feature type="transmembrane region" description="Helical" evidence="7">
    <location>
        <begin position="184"/>
        <end position="206"/>
    </location>
</feature>
<dbReference type="GeneID" id="37117966"/>
<comment type="similarity">
    <text evidence="5">Belongs to the SAT4 family.</text>
</comment>
<protein>
    <recommendedName>
        <fullName evidence="8">Rhodopsin domain-containing protein</fullName>
    </recommendedName>
</protein>
<dbReference type="STRING" id="1450535.A0A317W7P5"/>
<keyword evidence="10" id="KW-1185">Reference proteome</keyword>
<dbReference type="InterPro" id="IPR052337">
    <property type="entry name" value="SAT4-like"/>
</dbReference>
<accession>A0A317W7P5</accession>
<feature type="transmembrane region" description="Helical" evidence="7">
    <location>
        <begin position="106"/>
        <end position="124"/>
    </location>
</feature>
<evidence type="ECO:0000256" key="6">
    <source>
        <dbReference type="SAM" id="MobiDB-lite"/>
    </source>
</evidence>
<evidence type="ECO:0000256" key="3">
    <source>
        <dbReference type="ARBA" id="ARBA00022989"/>
    </source>
</evidence>
<feature type="transmembrane region" description="Helical" evidence="7">
    <location>
        <begin position="20"/>
        <end position="38"/>
    </location>
</feature>
<feature type="transmembrane region" description="Helical" evidence="7">
    <location>
        <begin position="136"/>
        <end position="156"/>
    </location>
</feature>
<feature type="region of interest" description="Disordered" evidence="6">
    <location>
        <begin position="318"/>
        <end position="361"/>
    </location>
</feature>
<evidence type="ECO:0000256" key="2">
    <source>
        <dbReference type="ARBA" id="ARBA00022692"/>
    </source>
</evidence>
<feature type="transmembrane region" description="Helical" evidence="7">
    <location>
        <begin position="218"/>
        <end position="239"/>
    </location>
</feature>
<feature type="domain" description="Rhodopsin" evidence="8">
    <location>
        <begin position="34"/>
        <end position="280"/>
    </location>
</feature>
<dbReference type="EMBL" id="MSFK01000020">
    <property type="protein sequence ID" value="PWY81691.1"/>
    <property type="molecule type" value="Genomic_DNA"/>
</dbReference>
<dbReference type="InterPro" id="IPR049326">
    <property type="entry name" value="Rhodopsin_dom_fungi"/>
</dbReference>
<proteinExistence type="inferred from homology"/>
<sequence>MNAATNLPPDINRADTLRATAITLLAIAIIMVTLRTSVRIFITKSLGWDDYLMLMGLLINQTLWILNIAKEGTSIAATYYGVGRHIYYLSAADAVMVLKLNTIGQPLNLISFFFVKASILALILRLKPKPMFKWILYIMLALMVVIIVTGVFISFAQCQPFAKNWDTTIPGTCWSHQAFINALYALQAITIFSDLCYMIIPIFILWDLQMPREKKLSVLGMIGVGCVSMVCSIAAIPFAQDLSASIDVSWTIVNLASVKIGEINIAIIVGCIPPIHPLFNKLRDCFAAPKLGMGETYEARLARLKLQPSEYAILQKERNGCSQGSANRRGPSVSQMDGSTDDDAMVLQEHGVPARRPEETV</sequence>
<keyword evidence="3 7" id="KW-1133">Transmembrane helix</keyword>
<gene>
    <name evidence="9" type="ORF">BO94DRAFT_587395</name>
</gene>
<evidence type="ECO:0000256" key="7">
    <source>
        <dbReference type="SAM" id="Phobius"/>
    </source>
</evidence>
<evidence type="ECO:0000256" key="1">
    <source>
        <dbReference type="ARBA" id="ARBA00004141"/>
    </source>
</evidence>
<evidence type="ECO:0000256" key="5">
    <source>
        <dbReference type="ARBA" id="ARBA00038359"/>
    </source>
</evidence>
<dbReference type="PANTHER" id="PTHR33048">
    <property type="entry name" value="PTH11-LIKE INTEGRAL MEMBRANE PROTEIN (AFU_ORTHOLOGUE AFUA_5G11245)"/>
    <property type="match status" value="1"/>
</dbReference>
<keyword evidence="2 7" id="KW-0812">Transmembrane</keyword>
<name>A0A317W7P5_9EURO</name>
<dbReference type="AlphaFoldDB" id="A0A317W7P5"/>
<dbReference type="Proteomes" id="UP000246702">
    <property type="component" value="Unassembled WGS sequence"/>
</dbReference>
<comment type="subcellular location">
    <subcellularLocation>
        <location evidence="1">Membrane</location>
        <topology evidence="1">Multi-pass membrane protein</topology>
    </subcellularLocation>
</comment>
<feature type="compositionally biased region" description="Polar residues" evidence="6">
    <location>
        <begin position="320"/>
        <end position="338"/>
    </location>
</feature>
<dbReference type="PANTHER" id="PTHR33048:SF146">
    <property type="entry name" value="INTEGRAL MEMBRANE PROTEIN"/>
    <property type="match status" value="1"/>
</dbReference>
<dbReference type="GO" id="GO:0016020">
    <property type="term" value="C:membrane"/>
    <property type="evidence" value="ECO:0007669"/>
    <property type="project" value="UniProtKB-SubCell"/>
</dbReference>
<keyword evidence="4 7" id="KW-0472">Membrane</keyword>